<dbReference type="Proteomes" id="UP000011885">
    <property type="component" value="Unassembled WGS sequence"/>
</dbReference>
<accession>M5TWC7</accession>
<evidence type="ECO:0000313" key="2">
    <source>
        <dbReference type="EMBL" id="EMI53339.1"/>
    </source>
</evidence>
<feature type="transmembrane region" description="Helical" evidence="1">
    <location>
        <begin position="20"/>
        <end position="40"/>
    </location>
</feature>
<gene>
    <name evidence="2" type="ORF">RSSM_05221</name>
</gene>
<organism evidence="2 3">
    <name type="scientific">Rhodopirellula sallentina SM41</name>
    <dbReference type="NCBI Taxonomy" id="1263870"/>
    <lineage>
        <taxon>Bacteria</taxon>
        <taxon>Pseudomonadati</taxon>
        <taxon>Planctomycetota</taxon>
        <taxon>Planctomycetia</taxon>
        <taxon>Pirellulales</taxon>
        <taxon>Pirellulaceae</taxon>
        <taxon>Rhodopirellula</taxon>
    </lineage>
</organism>
<dbReference type="OrthoDB" id="272654at2"/>
<evidence type="ECO:0000256" key="1">
    <source>
        <dbReference type="SAM" id="Phobius"/>
    </source>
</evidence>
<keyword evidence="1" id="KW-0472">Membrane</keyword>
<comment type="caution">
    <text evidence="2">The sequence shown here is derived from an EMBL/GenBank/DDBJ whole genome shotgun (WGS) entry which is preliminary data.</text>
</comment>
<name>M5TWC7_9BACT</name>
<keyword evidence="1" id="KW-1133">Transmembrane helix</keyword>
<evidence type="ECO:0000313" key="3">
    <source>
        <dbReference type="Proteomes" id="UP000011885"/>
    </source>
</evidence>
<dbReference type="EMBL" id="ANOH01000362">
    <property type="protein sequence ID" value="EMI53339.1"/>
    <property type="molecule type" value="Genomic_DNA"/>
</dbReference>
<sequence length="257" mass="29394">MTSRERYYGESIDAMPFGLMVNAIGQVVPLPISFAVTFWFRLRRWLGVRILPSHGIGGIGSETVLDRNLMPPRAMSRWADWLEQLTDLGFTSLRYSVENNIGAKESASIVLISSDSTILAYLDWFQIPGAGGVEERRVAEFNSLLESKRYPSDSTVAVTEVMTAMAHKNDLALQDAFKCDHIDTVFLDEKQGLPKALQAHQRRIQQNHYPPRCLGQDEALQAYDEMNQRRFDLMLERGYLRELTPREIDRISRKKLQ</sequence>
<keyword evidence="1" id="KW-0812">Transmembrane</keyword>
<dbReference type="RefSeq" id="WP_008685483.1">
    <property type="nucleotide sequence ID" value="NZ_ANOH01000362.1"/>
</dbReference>
<dbReference type="AlphaFoldDB" id="M5TWC7"/>
<keyword evidence="3" id="KW-1185">Reference proteome</keyword>
<dbReference type="PATRIC" id="fig|1263870.3.peg.5523"/>
<protein>
    <submittedName>
        <fullName evidence="2">Uncharacterized protein</fullName>
    </submittedName>
</protein>
<proteinExistence type="predicted"/>
<reference evidence="2 3" key="1">
    <citation type="journal article" date="2013" name="Mar. Genomics">
        <title>Expression of sulfatases in Rhodopirellula baltica and the diversity of sulfatases in the genus Rhodopirellula.</title>
        <authorList>
            <person name="Wegner C.E."/>
            <person name="Richter-Heitmann T."/>
            <person name="Klindworth A."/>
            <person name="Klockow C."/>
            <person name="Richter M."/>
            <person name="Achstetter T."/>
            <person name="Glockner F.O."/>
            <person name="Harder J."/>
        </authorList>
    </citation>
    <scope>NUCLEOTIDE SEQUENCE [LARGE SCALE GENOMIC DNA]</scope>
    <source>
        <strain evidence="2 3">SM41</strain>
    </source>
</reference>